<dbReference type="EMBL" id="PGOL01001987">
    <property type="protein sequence ID" value="PKI51905.1"/>
    <property type="molecule type" value="Genomic_DNA"/>
</dbReference>
<evidence type="ECO:0008006" key="6">
    <source>
        <dbReference type="Google" id="ProtNLM"/>
    </source>
</evidence>
<feature type="signal peptide" evidence="3">
    <location>
        <begin position="1"/>
        <end position="24"/>
    </location>
</feature>
<dbReference type="Pfam" id="PF00197">
    <property type="entry name" value="Kunitz_legume"/>
    <property type="match status" value="1"/>
</dbReference>
<dbReference type="SMART" id="SM00452">
    <property type="entry name" value="STI"/>
    <property type="match status" value="1"/>
</dbReference>
<keyword evidence="2" id="KW-1015">Disulfide bond</keyword>
<evidence type="ECO:0000256" key="1">
    <source>
        <dbReference type="ARBA" id="ARBA00005440"/>
    </source>
</evidence>
<dbReference type="PROSITE" id="PS00283">
    <property type="entry name" value="SOYBEAN_KUNITZ"/>
    <property type="match status" value="1"/>
</dbReference>
<gene>
    <name evidence="4" type="ORF">CRG98_027738</name>
</gene>
<comment type="similarity">
    <text evidence="1">Belongs to the protease inhibitor I3 (leguminous Kunitz-type inhibitor) family.</text>
</comment>
<dbReference type="AlphaFoldDB" id="A0A2I0J6M4"/>
<sequence length="194" mass="20811">MLRVMRSLVTVVLLAIAISSPAAAQNPVLDTDGNPVQSGVQYYVLPGVTDVAGGLTLVRRTDQCPLYVGQEPLAPVVSSGLPVIFTPFATGESTIREGRDTGVQFDAASVCVQSTAWRVGPEDPDTNRRFIVTGGERGYFRIDNNGGIYNLGWCPSESCPNCRPRCGSAGILVQNGTRFLQLDGDAFPFVFRRA</sequence>
<keyword evidence="3" id="KW-0732">Signal</keyword>
<accession>A0A2I0J6M4</accession>
<dbReference type="PANTHER" id="PTHR33107">
    <property type="entry name" value="KUNITZ TRYPSIN INHIBITOR 2"/>
    <property type="match status" value="1"/>
</dbReference>
<organism evidence="4 5">
    <name type="scientific">Punica granatum</name>
    <name type="common">Pomegranate</name>
    <dbReference type="NCBI Taxonomy" id="22663"/>
    <lineage>
        <taxon>Eukaryota</taxon>
        <taxon>Viridiplantae</taxon>
        <taxon>Streptophyta</taxon>
        <taxon>Embryophyta</taxon>
        <taxon>Tracheophyta</taxon>
        <taxon>Spermatophyta</taxon>
        <taxon>Magnoliopsida</taxon>
        <taxon>eudicotyledons</taxon>
        <taxon>Gunneridae</taxon>
        <taxon>Pentapetalae</taxon>
        <taxon>rosids</taxon>
        <taxon>malvids</taxon>
        <taxon>Myrtales</taxon>
        <taxon>Lythraceae</taxon>
        <taxon>Punica</taxon>
    </lineage>
</organism>
<proteinExistence type="inferred from homology"/>
<keyword evidence="5" id="KW-1185">Reference proteome</keyword>
<evidence type="ECO:0000256" key="3">
    <source>
        <dbReference type="SAM" id="SignalP"/>
    </source>
</evidence>
<dbReference type="InterPro" id="IPR002160">
    <property type="entry name" value="Prot_inh_Kunz-lg"/>
</dbReference>
<feature type="chain" id="PRO_5014182064" description="Alpha-amylase/subtilisin inhibitor-like" evidence="3">
    <location>
        <begin position="25"/>
        <end position="194"/>
    </location>
</feature>
<reference evidence="4 5" key="1">
    <citation type="submission" date="2017-11" db="EMBL/GenBank/DDBJ databases">
        <title>De-novo sequencing of pomegranate (Punica granatum L.) genome.</title>
        <authorList>
            <person name="Akparov Z."/>
            <person name="Amiraslanov A."/>
            <person name="Hajiyeva S."/>
            <person name="Abbasov M."/>
            <person name="Kaur K."/>
            <person name="Hamwieh A."/>
            <person name="Solovyev V."/>
            <person name="Salamov A."/>
            <person name="Braich B."/>
            <person name="Kosarev P."/>
            <person name="Mahmoud A."/>
            <person name="Hajiyev E."/>
            <person name="Babayeva S."/>
            <person name="Izzatullayeva V."/>
            <person name="Mammadov A."/>
            <person name="Mammadov A."/>
            <person name="Sharifova S."/>
            <person name="Ojaghi J."/>
            <person name="Eynullazada K."/>
            <person name="Bayramov B."/>
            <person name="Abdulazimova A."/>
            <person name="Shahmuradov I."/>
        </authorList>
    </citation>
    <scope>NUCLEOTIDE SEQUENCE [LARGE SCALE GENOMIC DNA]</scope>
    <source>
        <strain evidence="5">cv. AG2017</strain>
        <tissue evidence="4">Leaf</tissue>
    </source>
</reference>
<name>A0A2I0J6M4_PUNGR</name>
<evidence type="ECO:0000313" key="4">
    <source>
        <dbReference type="EMBL" id="PKI51905.1"/>
    </source>
</evidence>
<dbReference type="InterPro" id="IPR011065">
    <property type="entry name" value="Kunitz_inhibitor_STI-like_sf"/>
</dbReference>
<dbReference type="Gene3D" id="2.80.10.50">
    <property type="match status" value="1"/>
</dbReference>
<evidence type="ECO:0000313" key="5">
    <source>
        <dbReference type="Proteomes" id="UP000233551"/>
    </source>
</evidence>
<evidence type="ECO:0000256" key="2">
    <source>
        <dbReference type="ARBA" id="ARBA00023157"/>
    </source>
</evidence>
<dbReference type="Proteomes" id="UP000233551">
    <property type="component" value="Unassembled WGS sequence"/>
</dbReference>
<dbReference type="PANTHER" id="PTHR33107:SF81">
    <property type="entry name" value="TRYPSIN INHIBITOR A"/>
    <property type="match status" value="1"/>
</dbReference>
<protein>
    <recommendedName>
        <fullName evidence="6">Alpha-amylase/subtilisin inhibitor-like</fullName>
    </recommendedName>
</protein>
<dbReference type="SUPFAM" id="SSF50386">
    <property type="entry name" value="STI-like"/>
    <property type="match status" value="1"/>
</dbReference>
<comment type="caution">
    <text evidence="4">The sequence shown here is derived from an EMBL/GenBank/DDBJ whole genome shotgun (WGS) entry which is preliminary data.</text>
</comment>
<dbReference type="STRING" id="22663.A0A2I0J6M4"/>
<dbReference type="CDD" id="cd23367">
    <property type="entry name" value="beta-trefoil_STI_KPI104-like"/>
    <property type="match status" value="1"/>
</dbReference>
<dbReference type="GO" id="GO:0004866">
    <property type="term" value="F:endopeptidase inhibitor activity"/>
    <property type="evidence" value="ECO:0007669"/>
    <property type="project" value="InterPro"/>
</dbReference>